<protein>
    <submittedName>
        <fullName evidence="1">Uncharacterized protein</fullName>
    </submittedName>
</protein>
<evidence type="ECO:0000313" key="1">
    <source>
        <dbReference type="EMBL" id="UPT88606.1"/>
    </source>
</evidence>
<gene>
    <name evidence="1" type="ORF">HAP41_0000005850</name>
</gene>
<name>A0A8T5VUS8_9BRAD</name>
<dbReference type="AlphaFoldDB" id="A0A8T5VUS8"/>
<reference evidence="1" key="1">
    <citation type="journal article" date="2017" name="Syst. Appl. Microbiol.">
        <title>Soybeans inoculated with root zone soils of Canadian native legumes harbour diverse and novel Bradyrhizobium spp. that possess agricultural potential.</title>
        <authorList>
            <person name="Bromfield E.S.P."/>
            <person name="Cloutier S."/>
            <person name="Tambong J.T."/>
            <person name="Tran Thi T.V."/>
        </authorList>
    </citation>
    <scope>NUCLEOTIDE SEQUENCE</scope>
    <source>
        <strain evidence="1">1S5</strain>
    </source>
</reference>
<dbReference type="EMBL" id="CP096255">
    <property type="protein sequence ID" value="UPT88606.1"/>
    <property type="molecule type" value="Genomic_DNA"/>
</dbReference>
<dbReference type="Proteomes" id="UP000551709">
    <property type="component" value="Chromosome"/>
</dbReference>
<organism evidence="1 2">
    <name type="scientific">Bradyrhizobium barranii subsp. apii</name>
    <dbReference type="NCBI Taxonomy" id="2819348"/>
    <lineage>
        <taxon>Bacteria</taxon>
        <taxon>Pseudomonadati</taxon>
        <taxon>Pseudomonadota</taxon>
        <taxon>Alphaproteobacteria</taxon>
        <taxon>Hyphomicrobiales</taxon>
        <taxon>Nitrobacteraceae</taxon>
        <taxon>Bradyrhizobium</taxon>
        <taxon>Bradyrhizobium barranii</taxon>
    </lineage>
</organism>
<sequence>MKPVFGKPTKDQLAVAEAVVRDHFADKIASGVFDDWSSQIGRTLSRPLSTLPAPLAMKRYKYPRQRFNALLALRTRDRGVLTRRGVINLLAFALVVDALITPTIPQPVRNDYMIALLGQRFMRREVYSRTVNRYRSRREKTGVIRYGPNGPEELTRLIEEEVPTKEYCRIRRSDLRYLGRQVWKTLEKTLLAGGRDGTEWRALMDRVRQRLA</sequence>
<dbReference type="RefSeq" id="WP_166104438.1">
    <property type="nucleotide sequence ID" value="NZ_CP096255.1"/>
</dbReference>
<evidence type="ECO:0000313" key="2">
    <source>
        <dbReference type="Proteomes" id="UP000551709"/>
    </source>
</evidence>
<proteinExistence type="predicted"/>
<accession>A0A8T5VUS8</accession>
<reference evidence="1" key="2">
    <citation type="submission" date="2022-04" db="EMBL/GenBank/DDBJ databases">
        <authorList>
            <person name="Bromfield E.S.P."/>
            <person name="Cloutier S."/>
        </authorList>
    </citation>
    <scope>NUCLEOTIDE SEQUENCE</scope>
    <source>
        <strain evidence="1">1S5</strain>
    </source>
</reference>